<organism evidence="1 2">
    <name type="scientific">Camellia lanceoleosa</name>
    <dbReference type="NCBI Taxonomy" id="1840588"/>
    <lineage>
        <taxon>Eukaryota</taxon>
        <taxon>Viridiplantae</taxon>
        <taxon>Streptophyta</taxon>
        <taxon>Embryophyta</taxon>
        <taxon>Tracheophyta</taxon>
        <taxon>Spermatophyta</taxon>
        <taxon>Magnoliopsida</taxon>
        <taxon>eudicotyledons</taxon>
        <taxon>Gunneridae</taxon>
        <taxon>Pentapetalae</taxon>
        <taxon>asterids</taxon>
        <taxon>Ericales</taxon>
        <taxon>Theaceae</taxon>
        <taxon>Camellia</taxon>
    </lineage>
</organism>
<name>A0ACC0H1S1_9ERIC</name>
<dbReference type="EMBL" id="CM045764">
    <property type="protein sequence ID" value="KAI8006924.1"/>
    <property type="molecule type" value="Genomic_DNA"/>
</dbReference>
<protein>
    <submittedName>
        <fullName evidence="1">Uncharacterized protein</fullName>
    </submittedName>
</protein>
<evidence type="ECO:0000313" key="2">
    <source>
        <dbReference type="Proteomes" id="UP001060215"/>
    </source>
</evidence>
<accession>A0ACC0H1S1</accession>
<dbReference type="Proteomes" id="UP001060215">
    <property type="component" value="Chromosome 7"/>
</dbReference>
<reference evidence="1 2" key="1">
    <citation type="journal article" date="2022" name="Plant J.">
        <title>Chromosome-level genome of Camellia lanceoleosa provides a valuable resource for understanding genome evolution and self-incompatibility.</title>
        <authorList>
            <person name="Gong W."/>
            <person name="Xiao S."/>
            <person name="Wang L."/>
            <person name="Liao Z."/>
            <person name="Chang Y."/>
            <person name="Mo W."/>
            <person name="Hu G."/>
            <person name="Li W."/>
            <person name="Zhao G."/>
            <person name="Zhu H."/>
            <person name="Hu X."/>
            <person name="Ji K."/>
            <person name="Xiang X."/>
            <person name="Song Q."/>
            <person name="Yuan D."/>
            <person name="Jin S."/>
            <person name="Zhang L."/>
        </authorList>
    </citation>
    <scope>NUCLEOTIDE SEQUENCE [LARGE SCALE GENOMIC DNA]</scope>
    <source>
        <strain evidence="1">SQ_2022a</strain>
    </source>
</reference>
<evidence type="ECO:0000313" key="1">
    <source>
        <dbReference type="EMBL" id="KAI8006924.1"/>
    </source>
</evidence>
<gene>
    <name evidence="1" type="ORF">LOK49_LG07G03554</name>
</gene>
<sequence length="474" mass="52899">MQSIHLVEGFERILKVKDEECKKIVAENLQLRRRLAALEEQLAEQVVHNVTQHFAGVNVTNTYVDEYIVGNLVGVDSGRDICPTVEGGIMVDASPVAYVPMVDNNEMHDPIQADGSDIVVVSPLLTEGGSVMDGVNSFIRNIKGKVRKNLKLSGYEYPELRRRGRTMNNAMSVSKPGGVGSSVNLMQREGVIDVENVGDEKKFFSGFGITNRNTVWKMLTEREKDVVSTAYGRYGDRAVMWVGRADGNAVYFSDVRTLVRQLGVRGNVIDAFAEVISDDQERLNAGKVFSENSYFFSSICWDVLKGENEEAKFNYVKSNLHAARGARYMHFPLCHLGHWTLLVYDTEDGSWKHYNSMRSRSGTGGVHYSEAVKLKNIVIDIQQKTMAANGLDQLFGTQDFDMMVESVAECPQQQAETMDCAIIVCAVMRQYVNHVDVGRSLEGGNYSVLRADMVKKFIRDPIRGVMSNMGRMVG</sequence>
<keyword evidence="2" id="KW-1185">Reference proteome</keyword>
<comment type="caution">
    <text evidence="1">The sequence shown here is derived from an EMBL/GenBank/DDBJ whole genome shotgun (WGS) entry which is preliminary data.</text>
</comment>
<proteinExistence type="predicted"/>